<dbReference type="InterPro" id="IPR029058">
    <property type="entry name" value="AB_hydrolase_fold"/>
</dbReference>
<feature type="signal peptide" evidence="3">
    <location>
        <begin position="1"/>
        <end position="22"/>
    </location>
</feature>
<sequence length="980" mass="108394">MKKGLKSFLTALTLTGTVVNFAVPSLRVNAETVDSVSIKHITANTYVGDVGQVVDSFEIVIDDAAKIQGIKAEDFEIINNYDGYPLNSKGELVKENYEDDGISLSIEGNTIKMDVKDFKYDSSMTGVFSVICDKYPELNFTSSNVNEIKTQTVDKFEKLTYVGTNGVKIPYRLYSANTGKPEPLVIWMHGAGEVGTDNIKPVTANRGAVAFAESGYTTNVIAAQYPYKYSVELTDTELKDMRDFFDAYEELINKLIAEGKVDSNRIYLTGASMGGGLTLRFLLDKPNLFTASVAIASRGTVKDLSELSKISKLPIWLFHAEEDTTNSSTISKNIYNKLKELGNDNAKMTIYSTEYMNSLRLYGGLLHWSWVPTLNNKDMISWLYSQSKQVVQVKDIVADTYIGDAGTMVQGFDITVNDVSKLSGLKASDFDIKGNYDGYPLDSKGNLVQNNYADDEIKLSIEGNTVKLRFKGFKYPGGFISPFSIICSKYPELSFNQSNVSKVNIKTVDEFVSGTFVGSNGQNLTYKLKSTKSSKPEPLVVWLHGGGEVGTDGLKHLTENRGATTWTESGKETSVLSVQFPKNYGWAIYNNPTELKQMQDYFTAYNELIQKLISEGKVDKNRVYVVGASSGGGGVFRFMMQYPDLFAGAISIAAKDTIGDYKAEEATAVADFKEKLKGIKDIPIWIVHADGDPICDSRTSKYAYKALIELGSTKAKETIYSNEYMDAHKFYGGLKHWSWVPVFNNDQGMIDWLFEQTKAVDGNKSNNPIVNKDGVNKIVVKDVDLTKGAKVEIEDVQSVKDGKGSFEIVAGNTTIKLPFSAIDDSLLVEGSKLVFELNIEENSDIVKNLKGNKKVYNFNLYVVNGDNKTLIHKFNDGEAEITITLTDEEISKFNKDKITVFYYNEETKSFESLKTSLDGNNVTFKTPHFSKYVIGEATNDSKTGLTLPQTGSMVGMNSLLGISIILIALGFVLVKKRAKV</sequence>
<keyword evidence="2" id="KW-0812">Transmembrane</keyword>
<keyword evidence="2" id="KW-1133">Transmembrane helix</keyword>
<dbReference type="Gene3D" id="3.40.50.1820">
    <property type="entry name" value="alpha/beta hydrolase"/>
    <property type="match status" value="2"/>
</dbReference>
<dbReference type="GO" id="GO:0016787">
    <property type="term" value="F:hydrolase activity"/>
    <property type="evidence" value="ECO:0007669"/>
    <property type="project" value="InterPro"/>
</dbReference>
<keyword evidence="1 3" id="KW-0732">Signal</keyword>
<protein>
    <submittedName>
        <fullName evidence="5">LPXTG-motif cell wall anchor domain-containing protein</fullName>
    </submittedName>
</protein>
<dbReference type="Pfam" id="PF02230">
    <property type="entry name" value="Abhydrolase_2"/>
    <property type="match status" value="2"/>
</dbReference>
<feature type="domain" description="Phospholipase/carboxylesterase/thioesterase" evidence="4">
    <location>
        <begin position="179"/>
        <end position="352"/>
    </location>
</feature>
<feature type="domain" description="Phospholipase/carboxylesterase/thioesterase" evidence="4">
    <location>
        <begin position="533"/>
        <end position="721"/>
    </location>
</feature>
<evidence type="ECO:0000259" key="4">
    <source>
        <dbReference type="Pfam" id="PF02230"/>
    </source>
</evidence>
<name>A0A1M6C493_9CLOT</name>
<dbReference type="SUPFAM" id="SSF53474">
    <property type="entry name" value="alpha/beta-Hydrolases"/>
    <property type="match status" value="2"/>
</dbReference>
<evidence type="ECO:0000256" key="2">
    <source>
        <dbReference type="SAM" id="Phobius"/>
    </source>
</evidence>
<proteinExistence type="predicted"/>
<evidence type="ECO:0000313" key="5">
    <source>
        <dbReference type="EMBL" id="SHI55773.1"/>
    </source>
</evidence>
<dbReference type="NCBIfam" id="TIGR01167">
    <property type="entry name" value="LPXTG_anchor"/>
    <property type="match status" value="1"/>
</dbReference>
<dbReference type="Proteomes" id="UP000184241">
    <property type="component" value="Unassembled WGS sequence"/>
</dbReference>
<dbReference type="InterPro" id="IPR003140">
    <property type="entry name" value="PLipase/COase/thioEstase"/>
</dbReference>
<dbReference type="AlphaFoldDB" id="A0A1M6C493"/>
<feature type="transmembrane region" description="Helical" evidence="2">
    <location>
        <begin position="954"/>
        <end position="974"/>
    </location>
</feature>
<keyword evidence="2" id="KW-0472">Membrane</keyword>
<organism evidence="5 6">
    <name type="scientific">Clostridium intestinale DSM 6191</name>
    <dbReference type="NCBI Taxonomy" id="1121320"/>
    <lineage>
        <taxon>Bacteria</taxon>
        <taxon>Bacillati</taxon>
        <taxon>Bacillota</taxon>
        <taxon>Clostridia</taxon>
        <taxon>Eubacteriales</taxon>
        <taxon>Clostridiaceae</taxon>
        <taxon>Clostridium</taxon>
    </lineage>
</organism>
<dbReference type="InterPro" id="IPR050955">
    <property type="entry name" value="Plant_Biomass_Hydrol_Est"/>
</dbReference>
<reference evidence="5 6" key="1">
    <citation type="submission" date="2016-11" db="EMBL/GenBank/DDBJ databases">
        <authorList>
            <person name="Jaros S."/>
            <person name="Januszkiewicz K."/>
            <person name="Wedrychowicz H."/>
        </authorList>
    </citation>
    <scope>NUCLEOTIDE SEQUENCE [LARGE SCALE GENOMIC DNA]</scope>
    <source>
        <strain evidence="5 6">DSM 6191</strain>
    </source>
</reference>
<feature type="chain" id="PRO_5039361108" evidence="3">
    <location>
        <begin position="23"/>
        <end position="980"/>
    </location>
</feature>
<gene>
    <name evidence="5" type="ORF">SAMN02745941_03983</name>
</gene>
<evidence type="ECO:0000256" key="1">
    <source>
        <dbReference type="ARBA" id="ARBA00022729"/>
    </source>
</evidence>
<dbReference type="RefSeq" id="WP_073022327.1">
    <property type="nucleotide sequence ID" value="NZ_FQXU01000016.1"/>
</dbReference>
<dbReference type="PANTHER" id="PTHR43037">
    <property type="entry name" value="UNNAMED PRODUCT-RELATED"/>
    <property type="match status" value="1"/>
</dbReference>
<evidence type="ECO:0000256" key="3">
    <source>
        <dbReference type="SAM" id="SignalP"/>
    </source>
</evidence>
<accession>A0A1M6C493</accession>
<dbReference type="EMBL" id="FQXU01000016">
    <property type="protein sequence ID" value="SHI55773.1"/>
    <property type="molecule type" value="Genomic_DNA"/>
</dbReference>
<dbReference type="PANTHER" id="PTHR43037:SF1">
    <property type="entry name" value="BLL1128 PROTEIN"/>
    <property type="match status" value="1"/>
</dbReference>
<evidence type="ECO:0000313" key="6">
    <source>
        <dbReference type="Proteomes" id="UP000184241"/>
    </source>
</evidence>